<dbReference type="OrthoDB" id="5464439at2"/>
<dbReference type="Proteomes" id="UP000186228">
    <property type="component" value="Unassembled WGS sequence"/>
</dbReference>
<gene>
    <name evidence="1" type="ORF">GA0061100_1213</name>
</gene>
<protein>
    <submittedName>
        <fullName evidence="1">Uncharacterized protein</fullName>
    </submittedName>
</protein>
<sequence length="463" mass="52431">MDNQAQQPNREHHFYVSTAKSVFHHPEYGIVVAHDPIRLADAERYGLSPILLYGLTVAGLPIRWLTFSTLTHRRPFREVLLTAWGNAEGLRGLPDILRVNRYLAQADPSLAADLAKIGVRLEVADAKDKTVPASLRSAQDASRWLLKKHDPADPSLNASVEALCRDAHRDHDWRADQGPLGLSNRKLEEKIERWLELPMRNPPSIPLEEVDWETGPWLSSWETSLPPDQPRYFDHDNMSGRTWLRLRKAPSEDIDDDDNDDIPAYEEYDNTAEIAKNLVACWPNPPKEIAAAIGITLRQLQWFVSGRSPLDKSACDNLRQLMGILYDERMGSYTSWGPYVLIARKAQALEAIYHEISGGGDACPCELVPAQGEVDPSWRYVLINAHSTPPTLVMAPRGEAITQRLSELIMNYEGIRPVSAAFYRDVVTTCARACRTPQANIREMTEFAKRYERHWVDCAWLPD</sequence>
<accession>A0A1C3WIS6</accession>
<dbReference type="EMBL" id="FMAC01000021">
    <property type="protein sequence ID" value="SCB39848.1"/>
    <property type="molecule type" value="Genomic_DNA"/>
</dbReference>
<keyword evidence="2" id="KW-1185">Reference proteome</keyword>
<dbReference type="AlphaFoldDB" id="A0A1C3WIS6"/>
<dbReference type="STRING" id="52131.GA0061100_1213"/>
<name>A0A1C3WIS6_9HYPH</name>
<organism evidence="1 2">
    <name type="scientific">Rhizobium hainanense</name>
    <dbReference type="NCBI Taxonomy" id="52131"/>
    <lineage>
        <taxon>Bacteria</taxon>
        <taxon>Pseudomonadati</taxon>
        <taxon>Pseudomonadota</taxon>
        <taxon>Alphaproteobacteria</taxon>
        <taxon>Hyphomicrobiales</taxon>
        <taxon>Rhizobiaceae</taxon>
        <taxon>Rhizobium/Agrobacterium group</taxon>
        <taxon>Rhizobium</taxon>
    </lineage>
</organism>
<evidence type="ECO:0000313" key="1">
    <source>
        <dbReference type="EMBL" id="SCB39848.1"/>
    </source>
</evidence>
<evidence type="ECO:0000313" key="2">
    <source>
        <dbReference type="Proteomes" id="UP000186228"/>
    </source>
</evidence>
<proteinExistence type="predicted"/>
<reference evidence="2" key="1">
    <citation type="submission" date="2016-08" db="EMBL/GenBank/DDBJ databases">
        <authorList>
            <person name="Varghese N."/>
            <person name="Submissions Spin"/>
        </authorList>
    </citation>
    <scope>NUCLEOTIDE SEQUENCE [LARGE SCALE GENOMIC DNA]</scope>
    <source>
        <strain evidence="2">CCBAU 57015</strain>
    </source>
</reference>